<reference evidence="2" key="2">
    <citation type="submission" date="2017-12" db="EMBL/GenBank/DDBJ databases">
        <title>Genome sequence of the Bar-tailed Godwit (Limosa lapponica baueri).</title>
        <authorList>
            <person name="Lima N.C.B."/>
            <person name="Parody-Merino A.M."/>
            <person name="Battley P.F."/>
            <person name="Fidler A.E."/>
            <person name="Prosdocimi F."/>
        </authorList>
    </citation>
    <scope>NUCLEOTIDE SEQUENCE [LARGE SCALE GENOMIC DNA]</scope>
</reference>
<evidence type="ECO:0000313" key="2">
    <source>
        <dbReference type="Proteomes" id="UP000233556"/>
    </source>
</evidence>
<name>A0A2I0UMH9_LIMLA</name>
<gene>
    <name evidence="1" type="ORF">llap_2472</name>
</gene>
<keyword evidence="2" id="KW-1185">Reference proteome</keyword>
<dbReference type="AlphaFoldDB" id="A0A2I0UMH9"/>
<accession>A0A2I0UMH9</accession>
<dbReference type="EMBL" id="KZ505684">
    <property type="protein sequence ID" value="PKU47231.1"/>
    <property type="molecule type" value="Genomic_DNA"/>
</dbReference>
<evidence type="ECO:0000313" key="1">
    <source>
        <dbReference type="EMBL" id="PKU47231.1"/>
    </source>
</evidence>
<dbReference type="Proteomes" id="UP000233556">
    <property type="component" value="Unassembled WGS sequence"/>
</dbReference>
<proteinExistence type="predicted"/>
<protein>
    <submittedName>
        <fullName evidence="1">Uncharacterized protein</fullName>
    </submittedName>
</protein>
<sequence length="117" mass="13179">MVRQMPVIHTAGHECHMLDQQSLLLSQQRLIPFGMETLWGDNEKILFLARCSRLLLRELHHQEVCTQISGAQGKCLPSQYRFGNDRRDLGTAEKLATQPGTGAGNTWLSCCMDLRGL</sequence>
<reference evidence="2" key="1">
    <citation type="submission" date="2017-11" db="EMBL/GenBank/DDBJ databases">
        <authorList>
            <person name="Lima N.C."/>
            <person name="Parody-Merino A.M."/>
            <person name="Battley P.F."/>
            <person name="Fidler A.E."/>
            <person name="Prosdocimi F."/>
        </authorList>
    </citation>
    <scope>NUCLEOTIDE SEQUENCE [LARGE SCALE GENOMIC DNA]</scope>
</reference>
<organism evidence="1 2">
    <name type="scientific">Limosa lapponica baueri</name>
    <dbReference type="NCBI Taxonomy" id="1758121"/>
    <lineage>
        <taxon>Eukaryota</taxon>
        <taxon>Metazoa</taxon>
        <taxon>Chordata</taxon>
        <taxon>Craniata</taxon>
        <taxon>Vertebrata</taxon>
        <taxon>Euteleostomi</taxon>
        <taxon>Archelosauria</taxon>
        <taxon>Archosauria</taxon>
        <taxon>Dinosauria</taxon>
        <taxon>Saurischia</taxon>
        <taxon>Theropoda</taxon>
        <taxon>Coelurosauria</taxon>
        <taxon>Aves</taxon>
        <taxon>Neognathae</taxon>
        <taxon>Neoaves</taxon>
        <taxon>Charadriiformes</taxon>
        <taxon>Scolopacidae</taxon>
        <taxon>Limosa</taxon>
    </lineage>
</organism>